<gene>
    <name evidence="1" type="ORF">ABI908_23540</name>
</gene>
<evidence type="ECO:0000313" key="2">
    <source>
        <dbReference type="Proteomes" id="UP001462502"/>
    </source>
</evidence>
<dbReference type="Proteomes" id="UP001462502">
    <property type="component" value="Unassembled WGS sequence"/>
</dbReference>
<accession>A0ABV0J0K9</accession>
<keyword evidence="2" id="KW-1185">Reference proteome</keyword>
<sequence length="319" mass="36841">MTDVTEVYRPARDPGHKPDILKHIYVEAGSNEDWKALCELHYKGHNVAAGTRYMRAVYDDGCDRILVGVMAFGMPRPLDSGRNEVFPRLKPNVNGIDNRAINQQRMAWINQNITWNNRTVLDTMFRGCGLAYRFKNLAYRMVQNRGKNFRYVESRSSMSRFNPFSLKAGMHFVKPKAAAALQTGIQFFSSILAAPGYDYVAIMEELAAMPEFQREYTLRKIREFYYKNSAQEKSGDKMHIGMSRVNAMETSYLIKQTQQIVFGATIYAIFVNPDWGRQHELPRRIPVLAFDLQGPNQPLRTDLLHTLDNFARINQEDYF</sequence>
<name>A0ABV0J0K9_9NEIS</name>
<evidence type="ECO:0000313" key="1">
    <source>
        <dbReference type="EMBL" id="MEO9387071.1"/>
    </source>
</evidence>
<comment type="caution">
    <text evidence="1">The sequence shown here is derived from an EMBL/GenBank/DDBJ whole genome shotgun (WGS) entry which is preliminary data.</text>
</comment>
<dbReference type="RefSeq" id="WP_347938042.1">
    <property type="nucleotide sequence ID" value="NZ_JBDXMI010000007.1"/>
</dbReference>
<reference evidence="1 2" key="1">
    <citation type="submission" date="2024-05" db="EMBL/GenBank/DDBJ databases">
        <authorList>
            <person name="De Oliveira J.P."/>
            <person name="Noriler S.A."/>
            <person name="De Oliveira A.G."/>
            <person name="Sipoli D.S."/>
        </authorList>
    </citation>
    <scope>NUCLEOTIDE SEQUENCE [LARGE SCALE GENOMIC DNA]</scope>
    <source>
        <strain evidence="1 2">LABIM192</strain>
    </source>
</reference>
<organism evidence="1 2">
    <name type="scientific">Chromobacterium phragmitis</name>
    <dbReference type="NCBI Taxonomy" id="2202141"/>
    <lineage>
        <taxon>Bacteria</taxon>
        <taxon>Pseudomonadati</taxon>
        <taxon>Pseudomonadota</taxon>
        <taxon>Betaproteobacteria</taxon>
        <taxon>Neisseriales</taxon>
        <taxon>Chromobacteriaceae</taxon>
        <taxon>Chromobacterium</taxon>
    </lineage>
</organism>
<protein>
    <submittedName>
        <fullName evidence="1">Uncharacterized protein</fullName>
    </submittedName>
</protein>
<proteinExistence type="predicted"/>
<dbReference type="EMBL" id="JBDXMI010000007">
    <property type="protein sequence ID" value="MEO9387071.1"/>
    <property type="molecule type" value="Genomic_DNA"/>
</dbReference>